<keyword evidence="3" id="KW-0902">Two-component regulatory system</keyword>
<evidence type="ECO:0000256" key="5">
    <source>
        <dbReference type="ARBA" id="ARBA00023159"/>
    </source>
</evidence>
<dbReference type="InterPro" id="IPR001005">
    <property type="entry name" value="SANT/Myb"/>
</dbReference>
<evidence type="ECO:0000256" key="1">
    <source>
        <dbReference type="ARBA" id="ARBA00004123"/>
    </source>
</evidence>
<evidence type="ECO:0000256" key="4">
    <source>
        <dbReference type="ARBA" id="ARBA00023015"/>
    </source>
</evidence>
<dbReference type="GO" id="GO:0009736">
    <property type="term" value="P:cytokinin-activated signaling pathway"/>
    <property type="evidence" value="ECO:0007669"/>
    <property type="project" value="InterPro"/>
</dbReference>
<keyword evidence="5" id="KW-0010">Activator</keyword>
<evidence type="ECO:0000313" key="13">
    <source>
        <dbReference type="Proteomes" id="UP000501690"/>
    </source>
</evidence>
<accession>A0A4D6N455</accession>
<evidence type="ECO:0000256" key="6">
    <source>
        <dbReference type="ARBA" id="ARBA00023163"/>
    </source>
</evidence>
<dbReference type="PANTHER" id="PTHR43874">
    <property type="entry name" value="TWO-COMPONENT RESPONSE REGULATOR"/>
    <property type="match status" value="1"/>
</dbReference>
<feature type="domain" description="HTH myb-type" evidence="11">
    <location>
        <begin position="243"/>
        <end position="296"/>
    </location>
</feature>
<dbReference type="Proteomes" id="UP000501690">
    <property type="component" value="Linkage Group LG9"/>
</dbReference>
<dbReference type="InterPro" id="IPR009057">
    <property type="entry name" value="Homeodomain-like_sf"/>
</dbReference>
<name>A0A4D6N455_VIGUN</name>
<evidence type="ECO:0000256" key="8">
    <source>
        <dbReference type="PROSITE-ProRule" id="PRU00169"/>
    </source>
</evidence>
<dbReference type="Gene3D" id="1.10.10.60">
    <property type="entry name" value="Homeodomain-like"/>
    <property type="match status" value="1"/>
</dbReference>
<keyword evidence="6" id="KW-0804">Transcription</keyword>
<dbReference type="InterPro" id="IPR006447">
    <property type="entry name" value="Myb_dom_plants"/>
</dbReference>
<dbReference type="InterPro" id="IPR001789">
    <property type="entry name" value="Sig_transdc_resp-reg_receiver"/>
</dbReference>
<dbReference type="SUPFAM" id="SSF46689">
    <property type="entry name" value="Homeodomain-like"/>
    <property type="match status" value="1"/>
</dbReference>
<dbReference type="PROSITE" id="PS51294">
    <property type="entry name" value="HTH_MYB"/>
    <property type="match status" value="1"/>
</dbReference>
<keyword evidence="13" id="KW-1185">Reference proteome</keyword>
<dbReference type="InterPro" id="IPR045279">
    <property type="entry name" value="ARR-like"/>
</dbReference>
<dbReference type="NCBIfam" id="TIGR01557">
    <property type="entry name" value="myb_SHAQKYF"/>
    <property type="match status" value="1"/>
</dbReference>
<dbReference type="SUPFAM" id="SSF52172">
    <property type="entry name" value="CheY-like"/>
    <property type="match status" value="1"/>
</dbReference>
<feature type="domain" description="Response regulatory" evidence="10">
    <location>
        <begin position="20"/>
        <end position="134"/>
    </location>
</feature>
<protein>
    <submittedName>
        <fullName evidence="12">Two-component response regulator ARR-B family</fullName>
    </submittedName>
</protein>
<evidence type="ECO:0000313" key="12">
    <source>
        <dbReference type="EMBL" id="QCE08573.1"/>
    </source>
</evidence>
<dbReference type="FunFam" id="1.10.10.60:FF:000007">
    <property type="entry name" value="Two-component response regulator"/>
    <property type="match status" value="1"/>
</dbReference>
<reference evidence="12 13" key="1">
    <citation type="submission" date="2019-04" db="EMBL/GenBank/DDBJ databases">
        <title>An improved genome assembly and genetic linkage map for asparagus bean, Vigna unguiculata ssp. sesquipedialis.</title>
        <authorList>
            <person name="Xia Q."/>
            <person name="Zhang R."/>
            <person name="Dong Y."/>
        </authorList>
    </citation>
    <scope>NUCLEOTIDE SEQUENCE [LARGE SCALE GENOMIC DNA]</scope>
    <source>
        <tissue evidence="12">Leaf</tissue>
    </source>
</reference>
<dbReference type="GO" id="GO:0003677">
    <property type="term" value="F:DNA binding"/>
    <property type="evidence" value="ECO:0007669"/>
    <property type="project" value="InterPro"/>
</dbReference>
<comment type="caution">
    <text evidence="8">Lacks conserved residue(s) required for the propagation of feature annotation.</text>
</comment>
<dbReference type="InterPro" id="IPR017930">
    <property type="entry name" value="Myb_dom"/>
</dbReference>
<dbReference type="PANTHER" id="PTHR43874:SF87">
    <property type="entry name" value="HTH MYB-TYPE DOMAIN-CONTAINING PROTEIN"/>
    <property type="match status" value="1"/>
</dbReference>
<comment type="subcellular location">
    <subcellularLocation>
        <location evidence="1">Nucleus</location>
    </subcellularLocation>
</comment>
<sequence length="428" mass="48585">MVDESISLIKHVPSFARGFRILLVHDDKISRSYLSAILQLYSFKVTATNNASAAASMIWHQEGTFKLIMAKADMADMDIPSFLDVAVEKDVPIIFIYSGVFDDVNRKALATGLCYFLQEPITPNDLRYLWQHLYHSRPCSPKNTQNAGLQNTQVTKTQCQVLGEKRGRSDADTWTLNNTMPTTQCKGNKAYGKRNHDHCEGKKKEKRYVLHEKPDSLGSAMMNINNPNEHFRMSESKKRLSVWTPELHQKFLDAVKELGENIARPKQILVRMNVSESYLTVRQVASHLQKYRLRLKVEESSRNSYLPKVSSSRHKPNSSSSEGSQANTEKRAWDPDLAAPNVFLNVNHNQDQIPVNSVGMEFTDSWDSQPMTGASVDSNIPRTEFCDFVETFLEDSDCFNLYKYETNLAAVDQCAEMLRKVLEGRGSS</sequence>
<keyword evidence="2" id="KW-0597">Phosphoprotein</keyword>
<feature type="region of interest" description="Disordered" evidence="9">
    <location>
        <begin position="304"/>
        <end position="330"/>
    </location>
</feature>
<keyword evidence="4" id="KW-0805">Transcription regulation</keyword>
<evidence type="ECO:0000256" key="3">
    <source>
        <dbReference type="ARBA" id="ARBA00023012"/>
    </source>
</evidence>
<proteinExistence type="predicted"/>
<dbReference type="AlphaFoldDB" id="A0A4D6N455"/>
<keyword evidence="7" id="KW-0539">Nucleus</keyword>
<evidence type="ECO:0000256" key="7">
    <source>
        <dbReference type="ARBA" id="ARBA00023242"/>
    </source>
</evidence>
<organism evidence="12 13">
    <name type="scientific">Vigna unguiculata</name>
    <name type="common">Cowpea</name>
    <dbReference type="NCBI Taxonomy" id="3917"/>
    <lineage>
        <taxon>Eukaryota</taxon>
        <taxon>Viridiplantae</taxon>
        <taxon>Streptophyta</taxon>
        <taxon>Embryophyta</taxon>
        <taxon>Tracheophyta</taxon>
        <taxon>Spermatophyta</taxon>
        <taxon>Magnoliopsida</taxon>
        <taxon>eudicotyledons</taxon>
        <taxon>Gunneridae</taxon>
        <taxon>Pentapetalae</taxon>
        <taxon>rosids</taxon>
        <taxon>fabids</taxon>
        <taxon>Fabales</taxon>
        <taxon>Fabaceae</taxon>
        <taxon>Papilionoideae</taxon>
        <taxon>50 kb inversion clade</taxon>
        <taxon>NPAAA clade</taxon>
        <taxon>indigoferoid/millettioid clade</taxon>
        <taxon>Phaseoleae</taxon>
        <taxon>Vigna</taxon>
    </lineage>
</organism>
<dbReference type="GO" id="GO:0000160">
    <property type="term" value="P:phosphorelay signal transduction system"/>
    <property type="evidence" value="ECO:0007669"/>
    <property type="project" value="UniProtKB-KW"/>
</dbReference>
<evidence type="ECO:0000256" key="2">
    <source>
        <dbReference type="ARBA" id="ARBA00022553"/>
    </source>
</evidence>
<gene>
    <name evidence="12" type="ORF">DEO72_LG9g3602</name>
</gene>
<evidence type="ECO:0000259" key="11">
    <source>
        <dbReference type="PROSITE" id="PS51294"/>
    </source>
</evidence>
<dbReference type="Gene3D" id="3.40.50.2300">
    <property type="match status" value="1"/>
</dbReference>
<dbReference type="PROSITE" id="PS50110">
    <property type="entry name" value="RESPONSE_REGULATORY"/>
    <property type="match status" value="1"/>
</dbReference>
<dbReference type="EMBL" id="CP039353">
    <property type="protein sequence ID" value="QCE08573.1"/>
    <property type="molecule type" value="Genomic_DNA"/>
</dbReference>
<dbReference type="Pfam" id="PF00249">
    <property type="entry name" value="Myb_DNA-binding"/>
    <property type="match status" value="1"/>
</dbReference>
<dbReference type="InterPro" id="IPR011006">
    <property type="entry name" value="CheY-like_superfamily"/>
</dbReference>
<evidence type="ECO:0000256" key="9">
    <source>
        <dbReference type="SAM" id="MobiDB-lite"/>
    </source>
</evidence>
<dbReference type="GO" id="GO:0005634">
    <property type="term" value="C:nucleus"/>
    <property type="evidence" value="ECO:0007669"/>
    <property type="project" value="UniProtKB-SubCell"/>
</dbReference>
<evidence type="ECO:0000259" key="10">
    <source>
        <dbReference type="PROSITE" id="PS50110"/>
    </source>
</evidence>